<reference evidence="14 15" key="1">
    <citation type="submission" date="2019-06" db="EMBL/GenBank/DDBJ databases">
        <title>A chromosomal-level reference genome of Carpinus fangiana (Coryloideae, Betulaceae).</title>
        <authorList>
            <person name="Yang X."/>
            <person name="Wang Z."/>
            <person name="Zhang L."/>
            <person name="Hao G."/>
            <person name="Liu J."/>
            <person name="Yang Y."/>
        </authorList>
    </citation>
    <scope>NUCLEOTIDE SEQUENCE [LARGE SCALE GENOMIC DNA]</scope>
    <source>
        <strain evidence="14">Cfa_2016G</strain>
        <tissue evidence="14">Leaf</tissue>
    </source>
</reference>
<dbReference type="PROSITE" id="PS00503">
    <property type="entry name" value="PECTINESTERASE_2"/>
    <property type="match status" value="1"/>
</dbReference>
<name>A0A5N6RW08_9ROSI</name>
<dbReference type="FunFam" id="2.160.20.10:FF:000008">
    <property type="entry name" value="Pectinesterase"/>
    <property type="match status" value="1"/>
</dbReference>
<dbReference type="PANTHER" id="PTHR31321:SF31">
    <property type="entry name" value="PECTINESTERASE QRT1"/>
    <property type="match status" value="1"/>
</dbReference>
<evidence type="ECO:0000256" key="2">
    <source>
        <dbReference type="ARBA" id="ARBA00005184"/>
    </source>
</evidence>
<evidence type="ECO:0000256" key="10">
    <source>
        <dbReference type="ARBA" id="ARBA00047928"/>
    </source>
</evidence>
<dbReference type="Gene3D" id="2.160.20.10">
    <property type="entry name" value="Single-stranded right-handed beta-helix, Pectin lyase-like"/>
    <property type="match status" value="1"/>
</dbReference>
<comment type="subcellular location">
    <subcellularLocation>
        <location evidence="1">Secreted</location>
        <location evidence="1">Cell wall</location>
    </subcellularLocation>
</comment>
<dbReference type="EC" id="3.1.1.11" evidence="4 12"/>
<feature type="active site" evidence="11">
    <location>
        <position position="266"/>
    </location>
</feature>
<dbReference type="InterPro" id="IPR012334">
    <property type="entry name" value="Pectin_lyas_fold"/>
</dbReference>
<keyword evidence="5" id="KW-0134">Cell wall</keyword>
<evidence type="ECO:0000256" key="12">
    <source>
        <dbReference type="RuleBase" id="RU000589"/>
    </source>
</evidence>
<evidence type="ECO:0000256" key="4">
    <source>
        <dbReference type="ARBA" id="ARBA00013229"/>
    </source>
</evidence>
<comment type="pathway">
    <text evidence="2 12">Glycan metabolism; pectin degradation; 2-dehydro-3-deoxy-D-gluconate from pectin: step 1/5.</text>
</comment>
<dbReference type="InterPro" id="IPR033131">
    <property type="entry name" value="Pectinesterase_Asp_AS"/>
</dbReference>
<dbReference type="UniPathway" id="UPA00545">
    <property type="reaction ID" value="UER00823"/>
</dbReference>
<proteinExistence type="inferred from homology"/>
<dbReference type="InterPro" id="IPR011050">
    <property type="entry name" value="Pectin_lyase_fold/virulence"/>
</dbReference>
<dbReference type="Proteomes" id="UP000327013">
    <property type="component" value="Chromosome 8"/>
</dbReference>
<comment type="similarity">
    <text evidence="3">Belongs to the pectinesterase family.</text>
</comment>
<dbReference type="OrthoDB" id="2019149at2759"/>
<dbReference type="Pfam" id="PF01095">
    <property type="entry name" value="Pectinesterase"/>
    <property type="match status" value="1"/>
</dbReference>
<evidence type="ECO:0000256" key="3">
    <source>
        <dbReference type="ARBA" id="ARBA00008891"/>
    </source>
</evidence>
<feature type="domain" description="Pectinesterase catalytic" evidence="13">
    <location>
        <begin position="106"/>
        <end position="398"/>
    </location>
</feature>
<gene>
    <name evidence="14" type="ORF">FH972_020214</name>
</gene>
<dbReference type="AlphaFoldDB" id="A0A5N6RW08"/>
<keyword evidence="6" id="KW-0964">Secreted</keyword>
<dbReference type="GO" id="GO:0030599">
    <property type="term" value="F:pectinesterase activity"/>
    <property type="evidence" value="ECO:0007669"/>
    <property type="project" value="UniProtKB-UniRule"/>
</dbReference>
<dbReference type="PANTHER" id="PTHR31321">
    <property type="entry name" value="ACYL-COA THIOESTER HYDROLASE YBHC-RELATED"/>
    <property type="match status" value="1"/>
</dbReference>
<evidence type="ECO:0000259" key="13">
    <source>
        <dbReference type="Pfam" id="PF01095"/>
    </source>
</evidence>
<dbReference type="EMBL" id="CM017328">
    <property type="protein sequence ID" value="KAE8125403.1"/>
    <property type="molecule type" value="Genomic_DNA"/>
</dbReference>
<keyword evidence="7" id="KW-0732">Signal</keyword>
<keyword evidence="9 12" id="KW-0063">Aspartyl esterase</keyword>
<dbReference type="GO" id="GO:0045490">
    <property type="term" value="P:pectin catabolic process"/>
    <property type="evidence" value="ECO:0007669"/>
    <property type="project" value="UniProtKB-UniRule"/>
</dbReference>
<evidence type="ECO:0000313" key="14">
    <source>
        <dbReference type="EMBL" id="KAE8125403.1"/>
    </source>
</evidence>
<evidence type="ECO:0000256" key="5">
    <source>
        <dbReference type="ARBA" id="ARBA00022512"/>
    </source>
</evidence>
<keyword evidence="8 12" id="KW-0378">Hydrolase</keyword>
<dbReference type="SUPFAM" id="SSF51126">
    <property type="entry name" value="Pectin lyase-like"/>
    <property type="match status" value="1"/>
</dbReference>
<dbReference type="GO" id="GO:0042545">
    <property type="term" value="P:cell wall modification"/>
    <property type="evidence" value="ECO:0007669"/>
    <property type="project" value="UniProtKB-UniRule"/>
</dbReference>
<accession>A0A5N6RW08</accession>
<comment type="catalytic activity">
    <reaction evidence="10 12">
        <text>[(1-&gt;4)-alpha-D-galacturonosyl methyl ester](n) + n H2O = [(1-&gt;4)-alpha-D-galacturonosyl](n) + n methanol + n H(+)</text>
        <dbReference type="Rhea" id="RHEA:22380"/>
        <dbReference type="Rhea" id="RHEA-COMP:14570"/>
        <dbReference type="Rhea" id="RHEA-COMP:14573"/>
        <dbReference type="ChEBI" id="CHEBI:15377"/>
        <dbReference type="ChEBI" id="CHEBI:15378"/>
        <dbReference type="ChEBI" id="CHEBI:17790"/>
        <dbReference type="ChEBI" id="CHEBI:140522"/>
        <dbReference type="ChEBI" id="CHEBI:140523"/>
        <dbReference type="EC" id="3.1.1.11"/>
    </reaction>
</comment>
<evidence type="ECO:0000256" key="7">
    <source>
        <dbReference type="ARBA" id="ARBA00022729"/>
    </source>
</evidence>
<evidence type="ECO:0000256" key="11">
    <source>
        <dbReference type="PROSITE-ProRule" id="PRU10040"/>
    </source>
</evidence>
<keyword evidence="15" id="KW-1185">Reference proteome</keyword>
<evidence type="ECO:0000256" key="6">
    <source>
        <dbReference type="ARBA" id="ARBA00022525"/>
    </source>
</evidence>
<dbReference type="InterPro" id="IPR000070">
    <property type="entry name" value="Pectinesterase_cat"/>
</dbReference>
<evidence type="ECO:0000313" key="15">
    <source>
        <dbReference type="Proteomes" id="UP000327013"/>
    </source>
</evidence>
<organism evidence="14 15">
    <name type="scientific">Carpinus fangiana</name>
    <dbReference type="NCBI Taxonomy" id="176857"/>
    <lineage>
        <taxon>Eukaryota</taxon>
        <taxon>Viridiplantae</taxon>
        <taxon>Streptophyta</taxon>
        <taxon>Embryophyta</taxon>
        <taxon>Tracheophyta</taxon>
        <taxon>Spermatophyta</taxon>
        <taxon>Magnoliopsida</taxon>
        <taxon>eudicotyledons</taxon>
        <taxon>Gunneridae</taxon>
        <taxon>Pentapetalae</taxon>
        <taxon>rosids</taxon>
        <taxon>fabids</taxon>
        <taxon>Fagales</taxon>
        <taxon>Betulaceae</taxon>
        <taxon>Carpinus</taxon>
    </lineage>
</organism>
<evidence type="ECO:0000256" key="1">
    <source>
        <dbReference type="ARBA" id="ARBA00004191"/>
    </source>
</evidence>
<evidence type="ECO:0000256" key="8">
    <source>
        <dbReference type="ARBA" id="ARBA00022801"/>
    </source>
</evidence>
<sequence length="404" mass="45504">MISYCSSEGWTLIRIARDSAPRSHIYYVHLFHTPPTPKLVTLEISDTHKENNVAWIEKGMDFCVGEGYVEVEAYPKNYISWDDMKLDVHKAGLDIREFNYERSRVIVVDKNGEGDCLTVQGAVDMVPEHNTERVKIYIHPGIYREKVFVPSSKPYISFIGSQNQSSDTVITWNNKASDKDQNGTQLGTYRSASVAIESDYFCATGITFENTVVAVPGGYGMQAVALRVAGDKAVFYKVKIFGAQDTLLDDIGSHYFYNCHIQGSVDFIFGTSTSLYQDCVIQSTAQNWGAIAAHHRDSPNDNTGFSFVNCTITGTGNIFLGRAWGNYSRVVYSYCNMENIIISPGWSDWKQPSRQKTVVFGEYQCRGRGAETSGRVPWSKSFSNEEIRPFLDKKFISGEQWLRL</sequence>
<evidence type="ECO:0000256" key="9">
    <source>
        <dbReference type="ARBA" id="ARBA00023085"/>
    </source>
</evidence>
<protein>
    <recommendedName>
        <fullName evidence="4 12">Pectinesterase</fullName>
        <ecNumber evidence="4 12">3.1.1.11</ecNumber>
    </recommendedName>
</protein>